<sequence>MDFFLPSDIARVVLSYLRDNSYYKTYTCFMKECSLLQEYYALIKMGRNPQLTHLPQLTLLLDEWGRLKQKEKSSRDSYCSQLSTGSSPDGTLVGDNDVTKSQRKSPLKKNRTLSGGKKVQPGSSDKCNNRAETQICQLDRGDQKTTNHSPRKHEAHFTLPKKVLFSPKRPSVSSGTSSSKRSPEKRNSDCKKSDSSLSVRLQSCTPAKSYETSGADSCPSKTSASPHDNVNTCSSLNVSVKDSPTVNDFNLLRTSNHTVKVDAYDDVSKDSKQVSKDVKRDPSPVKSSRRVENNDSTKTVIATPEKSDTHRVLLDSHMVTPIKLLMDHEASTRSPRRKKPKTPRKRASDLSPVEASHSIKHIEEQPIFQQILSDTRLHEKIAQTCNSVVTKSVFKKGPVAMETESRSEVKDTEHKLTAEELETITASRSLEEILEIGANFETKVLHEKLDMSDPVYESLFKLFGTDRATFMEGFKKERSEAEMKAEIEELERSIHEIHEECASMAANSPHYLGSQEDLFSPAPSFPLEGIQRQHEGLVTSTPCASSAPINFTPMLRGNELGSSPIHSAGSSGKNLSSTPATQPFSPTGQTTQSSGASQSHSPGYQSENPYLHSNPATPISQDLLHSEPSTPMQLSSPSSNQQLHSTPHGPSSVRLHSHASSPIHPQHATISSKNIPSNCSPLVKADIHPGSPIMRQTNGPHVRKTILQPGDSSQSYFSSYRPKQTTTNTKTNSDFHLLNPQGYLNLLSDAADLCTVDTASLAPEGSAYTSTCSTIENTIGSKKNRSFSTLKSLLSKPQTEMSTQQNVLKPAFVPLQMTPKKLEHAIQSNQSITILSPGGSKIDVPILGCQDAAEQQGNASLAKTDLNNANTINIDGEKEKNNPSEKAEHGTDEKQDNNEDDEMSPSSRNLRSVKKPDIKKIENSANSKDTTTFKPKLVVSKAKKVTKSIKNRKSEDRLLVKLPVHNKDSTETDKSRSPKKRSLNLFKKKSELDQSSSPQDDDVPLATLQKKIRADSHCDTKEDEEESLIPVVEPCTPKKASPEKVEFTPSKEEMLEKVGLTPTKSLSETVLSPRRASIQEMLHDWQKKITPNTRSKQKKLEELMKSPLTPPRRRSLFKSPTKNTENLDQKGIENDEKSNCKASEYEEKPNAGKTAQKTAKRVNSIIDKLYRHNPSMVLGTNNEEIIDTEHKTDPKKKVNRKKTSCSVSSEKPVVKEIQIKDEMKDVTVKEVKDKVSTEVKAKHVHFTDDYSETHSEQQTLYVKLFGYESENEENIEVPDREELEKSISNLAKRPKLEGDISQESLADLNVDEKGHHFVKY</sequence>
<gene>
    <name evidence="3" type="ORF">MAR_019292</name>
</gene>
<dbReference type="InterPro" id="IPR006594">
    <property type="entry name" value="LisH"/>
</dbReference>
<evidence type="ECO:0000313" key="3">
    <source>
        <dbReference type="EMBL" id="WAR09334.1"/>
    </source>
</evidence>
<feature type="compositionally biased region" description="Low complexity" evidence="2">
    <location>
        <begin position="581"/>
        <end position="603"/>
    </location>
</feature>
<feature type="compositionally biased region" description="Polar residues" evidence="2">
    <location>
        <begin position="121"/>
        <end position="136"/>
    </location>
</feature>
<accession>A0ABY7ELS4</accession>
<feature type="compositionally biased region" description="Basic and acidic residues" evidence="2">
    <location>
        <begin position="1125"/>
        <end position="1150"/>
    </location>
</feature>
<feature type="region of interest" description="Disordered" evidence="2">
    <location>
        <begin position="941"/>
        <end position="1005"/>
    </location>
</feature>
<organism evidence="3 4">
    <name type="scientific">Mya arenaria</name>
    <name type="common">Soft-shell clam</name>
    <dbReference type="NCBI Taxonomy" id="6604"/>
    <lineage>
        <taxon>Eukaryota</taxon>
        <taxon>Metazoa</taxon>
        <taxon>Spiralia</taxon>
        <taxon>Lophotrochozoa</taxon>
        <taxon>Mollusca</taxon>
        <taxon>Bivalvia</taxon>
        <taxon>Autobranchia</taxon>
        <taxon>Heteroconchia</taxon>
        <taxon>Euheterodonta</taxon>
        <taxon>Imparidentia</taxon>
        <taxon>Neoheterodontei</taxon>
        <taxon>Myida</taxon>
        <taxon>Myoidea</taxon>
        <taxon>Myidae</taxon>
        <taxon>Mya</taxon>
    </lineage>
</organism>
<feature type="compositionally biased region" description="Basic and acidic residues" evidence="2">
    <location>
        <begin position="268"/>
        <end position="295"/>
    </location>
</feature>
<evidence type="ECO:0000256" key="2">
    <source>
        <dbReference type="SAM" id="MobiDB-lite"/>
    </source>
</evidence>
<feature type="compositionally biased region" description="Basic residues" evidence="2">
    <location>
        <begin position="334"/>
        <end position="345"/>
    </location>
</feature>
<evidence type="ECO:0000313" key="4">
    <source>
        <dbReference type="Proteomes" id="UP001164746"/>
    </source>
</evidence>
<keyword evidence="1" id="KW-0175">Coiled coil</keyword>
<feature type="region of interest" description="Disordered" evidence="2">
    <location>
        <begin position="75"/>
        <end position="230"/>
    </location>
</feature>
<feature type="region of interest" description="Disordered" evidence="2">
    <location>
        <begin position="871"/>
        <end position="928"/>
    </location>
</feature>
<reference evidence="3" key="1">
    <citation type="submission" date="2022-11" db="EMBL/GenBank/DDBJ databases">
        <title>Centuries of genome instability and evolution in soft-shell clam transmissible cancer (bioRxiv).</title>
        <authorList>
            <person name="Hart S.F.M."/>
            <person name="Yonemitsu M.A."/>
            <person name="Giersch R.M."/>
            <person name="Beal B.F."/>
            <person name="Arriagada G."/>
            <person name="Davis B.W."/>
            <person name="Ostrander E.A."/>
            <person name="Goff S.P."/>
            <person name="Metzger M.J."/>
        </authorList>
    </citation>
    <scope>NUCLEOTIDE SEQUENCE</scope>
    <source>
        <strain evidence="3">MELC-2E11</strain>
        <tissue evidence="3">Siphon/mantle</tissue>
    </source>
</reference>
<protein>
    <recommendedName>
        <fullName evidence="5">LisH domain-containing protein</fullName>
    </recommendedName>
</protein>
<feature type="region of interest" description="Disordered" evidence="2">
    <location>
        <begin position="268"/>
        <end position="309"/>
    </location>
</feature>
<feature type="compositionally biased region" description="Polar residues" evidence="2">
    <location>
        <begin position="710"/>
        <end position="733"/>
    </location>
</feature>
<feature type="compositionally biased region" description="Polar residues" evidence="2">
    <location>
        <begin position="668"/>
        <end position="680"/>
    </location>
</feature>
<feature type="compositionally biased region" description="Polar residues" evidence="2">
    <location>
        <begin position="76"/>
        <end position="89"/>
    </location>
</feature>
<feature type="compositionally biased region" description="Polar residues" evidence="2">
    <location>
        <begin position="560"/>
        <end position="580"/>
    </location>
</feature>
<dbReference type="Proteomes" id="UP001164746">
    <property type="component" value="Chromosome 6"/>
</dbReference>
<evidence type="ECO:0000256" key="1">
    <source>
        <dbReference type="SAM" id="Coils"/>
    </source>
</evidence>
<dbReference type="PROSITE" id="PS50896">
    <property type="entry name" value="LISH"/>
    <property type="match status" value="1"/>
</dbReference>
<feature type="region of interest" description="Disordered" evidence="2">
    <location>
        <begin position="1092"/>
        <end position="1159"/>
    </location>
</feature>
<keyword evidence="4" id="KW-1185">Reference proteome</keyword>
<feature type="coiled-coil region" evidence="1">
    <location>
        <begin position="471"/>
        <end position="507"/>
    </location>
</feature>
<feature type="compositionally biased region" description="Basic residues" evidence="2">
    <location>
        <begin position="101"/>
        <end position="111"/>
    </location>
</feature>
<feature type="region of interest" description="Disordered" evidence="2">
    <location>
        <begin position="707"/>
        <end position="733"/>
    </location>
</feature>
<feature type="region of interest" description="Disordered" evidence="2">
    <location>
        <begin position="324"/>
        <end position="356"/>
    </location>
</feature>
<feature type="compositionally biased region" description="Polar residues" evidence="2">
    <location>
        <begin position="195"/>
        <end position="230"/>
    </location>
</feature>
<feature type="compositionally biased region" description="Basic and acidic residues" evidence="2">
    <location>
        <begin position="181"/>
        <end position="194"/>
    </location>
</feature>
<feature type="compositionally biased region" description="Basic and acidic residues" evidence="2">
    <location>
        <begin position="875"/>
        <end position="897"/>
    </location>
</feature>
<dbReference type="EMBL" id="CP111017">
    <property type="protein sequence ID" value="WAR09334.1"/>
    <property type="molecule type" value="Genomic_DNA"/>
</dbReference>
<name>A0ABY7ELS4_MYAAR</name>
<feature type="compositionally biased region" description="Basic residues" evidence="2">
    <location>
        <begin position="941"/>
        <end position="951"/>
    </location>
</feature>
<proteinExistence type="predicted"/>
<feature type="compositionally biased region" description="Polar residues" evidence="2">
    <location>
        <begin position="627"/>
        <end position="649"/>
    </location>
</feature>
<feature type="region of interest" description="Disordered" evidence="2">
    <location>
        <begin position="554"/>
        <end position="683"/>
    </location>
</feature>
<feature type="compositionally biased region" description="Basic and acidic residues" evidence="2">
    <location>
        <begin position="952"/>
        <end position="976"/>
    </location>
</feature>
<evidence type="ECO:0008006" key="5">
    <source>
        <dbReference type="Google" id="ProtNLM"/>
    </source>
</evidence>
<feature type="compositionally biased region" description="Low complexity" evidence="2">
    <location>
        <begin position="166"/>
        <end position="180"/>
    </location>
</feature>